<proteinExistence type="predicted"/>
<dbReference type="AlphaFoldDB" id="A0A8J2WDY2"/>
<gene>
    <name evidence="2" type="ORF">DGAL_LOCUS3313</name>
</gene>
<name>A0A8J2WDY2_9CRUS</name>
<dbReference type="Pfam" id="PF11105">
    <property type="entry name" value="CCAP"/>
    <property type="match status" value="1"/>
</dbReference>
<keyword evidence="3" id="KW-1185">Reference proteome</keyword>
<dbReference type="InterPro" id="IPR024276">
    <property type="entry name" value="CCAP"/>
</dbReference>
<dbReference type="Proteomes" id="UP000789390">
    <property type="component" value="Unassembled WGS sequence"/>
</dbReference>
<reference evidence="2" key="1">
    <citation type="submission" date="2021-11" db="EMBL/GenBank/DDBJ databases">
        <authorList>
            <person name="Schell T."/>
        </authorList>
    </citation>
    <scope>NUCLEOTIDE SEQUENCE</scope>
    <source>
        <strain evidence="2">M5</strain>
    </source>
</reference>
<dbReference type="OrthoDB" id="6359210at2759"/>
<evidence type="ECO:0000256" key="1">
    <source>
        <dbReference type="SAM" id="Phobius"/>
    </source>
</evidence>
<sequence>MLAGMTRPLFYSLFIFVWMVISLYISASSSQPLANQNESESAEEVEQWSFKEKRPFCNAFAGCGRKRSMFKDTKHLSYGKAQSNHPHLLNADTKLLEKVFAKLRNKELTPPRMIAKYYCYDVHAHTIHNYIVIVRCGFPFHLKI</sequence>
<feature type="transmembrane region" description="Helical" evidence="1">
    <location>
        <begin position="9"/>
        <end position="27"/>
    </location>
</feature>
<accession>A0A8J2WDY2</accession>
<evidence type="ECO:0000313" key="3">
    <source>
        <dbReference type="Proteomes" id="UP000789390"/>
    </source>
</evidence>
<keyword evidence="1" id="KW-1133">Transmembrane helix</keyword>
<comment type="caution">
    <text evidence="2">The sequence shown here is derived from an EMBL/GenBank/DDBJ whole genome shotgun (WGS) entry which is preliminary data.</text>
</comment>
<keyword evidence="1" id="KW-0812">Transmembrane</keyword>
<keyword evidence="1" id="KW-0472">Membrane</keyword>
<dbReference type="EMBL" id="CAKKLH010000048">
    <property type="protein sequence ID" value="CAH0101016.1"/>
    <property type="molecule type" value="Genomic_DNA"/>
</dbReference>
<organism evidence="2 3">
    <name type="scientific">Daphnia galeata</name>
    <dbReference type="NCBI Taxonomy" id="27404"/>
    <lineage>
        <taxon>Eukaryota</taxon>
        <taxon>Metazoa</taxon>
        <taxon>Ecdysozoa</taxon>
        <taxon>Arthropoda</taxon>
        <taxon>Crustacea</taxon>
        <taxon>Branchiopoda</taxon>
        <taxon>Diplostraca</taxon>
        <taxon>Cladocera</taxon>
        <taxon>Anomopoda</taxon>
        <taxon>Daphniidae</taxon>
        <taxon>Daphnia</taxon>
    </lineage>
</organism>
<evidence type="ECO:0008006" key="4">
    <source>
        <dbReference type="Google" id="ProtNLM"/>
    </source>
</evidence>
<protein>
    <recommendedName>
        <fullName evidence="4">Crustacean cardioactive peptide</fullName>
    </recommendedName>
</protein>
<evidence type="ECO:0000313" key="2">
    <source>
        <dbReference type="EMBL" id="CAH0101016.1"/>
    </source>
</evidence>